<keyword evidence="7" id="KW-0812">Transmembrane</keyword>
<dbReference type="InterPro" id="IPR000719">
    <property type="entry name" value="Prot_kinase_dom"/>
</dbReference>
<comment type="catalytic activity">
    <reaction evidence="3">
        <text>L-tyrosyl-[protein] + ATP = O-phospho-L-tyrosyl-[protein] + ADP + H(+)</text>
        <dbReference type="Rhea" id="RHEA:10596"/>
        <dbReference type="Rhea" id="RHEA-COMP:10136"/>
        <dbReference type="Rhea" id="RHEA-COMP:20101"/>
        <dbReference type="ChEBI" id="CHEBI:15378"/>
        <dbReference type="ChEBI" id="CHEBI:30616"/>
        <dbReference type="ChEBI" id="CHEBI:46858"/>
        <dbReference type="ChEBI" id="CHEBI:61978"/>
        <dbReference type="ChEBI" id="CHEBI:456216"/>
        <dbReference type="EC" id="2.7.10.1"/>
    </reaction>
</comment>
<evidence type="ECO:0000259" key="10">
    <source>
        <dbReference type="PROSITE" id="PS50923"/>
    </source>
</evidence>
<dbReference type="InterPro" id="IPR011009">
    <property type="entry name" value="Kinase-like_dom_sf"/>
</dbReference>
<keyword evidence="7" id="KW-1133">Transmembrane helix</keyword>
<evidence type="ECO:0000256" key="3">
    <source>
        <dbReference type="ARBA" id="ARBA00051243"/>
    </source>
</evidence>
<keyword evidence="5" id="KW-0547">Nucleotide-binding</keyword>
<feature type="binding site" evidence="5">
    <location>
        <position position="529"/>
    </location>
    <ligand>
        <name>ATP</name>
        <dbReference type="ChEBI" id="CHEBI:30616"/>
    </ligand>
</feature>
<dbReference type="SUPFAM" id="SSF56112">
    <property type="entry name" value="Protein kinase-like (PK-like)"/>
    <property type="match status" value="1"/>
</dbReference>
<evidence type="ECO:0000256" key="8">
    <source>
        <dbReference type="SAM" id="SignalP"/>
    </source>
</evidence>
<dbReference type="InParanoid" id="A0A1X7U9Z8"/>
<dbReference type="InterPro" id="IPR035976">
    <property type="entry name" value="Sushi/SCR/CCP_sf"/>
</dbReference>
<dbReference type="InterPro" id="IPR017441">
    <property type="entry name" value="Protein_kinase_ATP_BS"/>
</dbReference>
<dbReference type="GO" id="GO:0004714">
    <property type="term" value="F:transmembrane receptor protein tyrosine kinase activity"/>
    <property type="evidence" value="ECO:0007669"/>
    <property type="project" value="UniProtKB-EC"/>
</dbReference>
<dbReference type="OrthoDB" id="4062651at2759"/>
<dbReference type="GO" id="GO:0007169">
    <property type="term" value="P:cell surface receptor protein tyrosine kinase signaling pathway"/>
    <property type="evidence" value="ECO:0007669"/>
    <property type="project" value="TreeGrafter"/>
</dbReference>
<feature type="domain" description="Sushi" evidence="10">
    <location>
        <begin position="257"/>
        <end position="313"/>
    </location>
</feature>
<dbReference type="InterPro" id="IPR050122">
    <property type="entry name" value="RTK"/>
</dbReference>
<dbReference type="GO" id="GO:0043235">
    <property type="term" value="C:receptor complex"/>
    <property type="evidence" value="ECO:0007669"/>
    <property type="project" value="TreeGrafter"/>
</dbReference>
<dbReference type="PROSITE" id="PS50011">
    <property type="entry name" value="PROTEIN_KINASE_DOM"/>
    <property type="match status" value="1"/>
</dbReference>
<dbReference type="SMART" id="SM00219">
    <property type="entry name" value="TyrKc"/>
    <property type="match status" value="1"/>
</dbReference>
<dbReference type="PROSITE" id="PS00107">
    <property type="entry name" value="PROTEIN_KINASE_ATP"/>
    <property type="match status" value="1"/>
</dbReference>
<dbReference type="Pfam" id="PF07714">
    <property type="entry name" value="PK_Tyr_Ser-Thr"/>
    <property type="match status" value="1"/>
</dbReference>
<feature type="domain" description="Sushi" evidence="10">
    <location>
        <begin position="199"/>
        <end position="256"/>
    </location>
</feature>
<evidence type="ECO:0000256" key="4">
    <source>
        <dbReference type="PROSITE-ProRule" id="PRU00302"/>
    </source>
</evidence>
<keyword evidence="5" id="KW-0067">ATP-binding</keyword>
<name>A0A1X7U9Z8_AMPQE</name>
<dbReference type="PROSITE" id="PS50923">
    <property type="entry name" value="SUSHI"/>
    <property type="match status" value="2"/>
</dbReference>
<dbReference type="Gene3D" id="1.10.510.10">
    <property type="entry name" value="Transferase(Phosphotransferase) domain 1"/>
    <property type="match status" value="1"/>
</dbReference>
<dbReference type="InterPro" id="IPR001245">
    <property type="entry name" value="Ser-Thr/Tyr_kinase_cat_dom"/>
</dbReference>
<dbReference type="Pfam" id="PF00084">
    <property type="entry name" value="Sushi"/>
    <property type="match status" value="2"/>
</dbReference>
<feature type="disulfide bond" evidence="4">
    <location>
        <begin position="227"/>
        <end position="254"/>
    </location>
</feature>
<dbReference type="PROSITE" id="PS00109">
    <property type="entry name" value="PROTEIN_KINASE_TYR"/>
    <property type="match status" value="1"/>
</dbReference>
<evidence type="ECO:0000256" key="7">
    <source>
        <dbReference type="SAM" id="Phobius"/>
    </source>
</evidence>
<dbReference type="STRING" id="400682.A0A1X7U9Z8"/>
<feature type="chain" id="PRO_5013253934" description="Protein kinase domain-containing protein" evidence="8">
    <location>
        <begin position="18"/>
        <end position="642"/>
    </location>
</feature>
<dbReference type="AlphaFoldDB" id="A0A1X7U9Z8"/>
<evidence type="ECO:0000259" key="9">
    <source>
        <dbReference type="PROSITE" id="PS50011"/>
    </source>
</evidence>
<protein>
    <recommendedName>
        <fullName evidence="12">Protein kinase domain-containing protein</fullName>
    </recommendedName>
</protein>
<keyword evidence="2 4" id="KW-1015">Disulfide bond</keyword>
<dbReference type="SMART" id="SM00032">
    <property type="entry name" value="CCP"/>
    <property type="match status" value="2"/>
</dbReference>
<evidence type="ECO:0000256" key="6">
    <source>
        <dbReference type="SAM" id="MobiDB-lite"/>
    </source>
</evidence>
<comment type="subcellular location">
    <subcellularLocation>
        <location evidence="1">Membrane</location>
        <topology evidence="1">Single-pass membrane protein</topology>
    </subcellularLocation>
</comment>
<feature type="compositionally biased region" description="Pro residues" evidence="6">
    <location>
        <begin position="431"/>
        <end position="447"/>
    </location>
</feature>
<dbReference type="EnsemblMetazoa" id="Aqu2.1.24309_001">
    <property type="protein sequence ID" value="Aqu2.1.24309_001"/>
    <property type="gene ID" value="Aqu2.1.24309"/>
</dbReference>
<keyword evidence="4" id="KW-0768">Sushi</keyword>
<dbReference type="InterPro" id="IPR000436">
    <property type="entry name" value="Sushi_SCR_CCP_dom"/>
</dbReference>
<evidence type="ECO:0000313" key="11">
    <source>
        <dbReference type="EnsemblMetazoa" id="Aqu2.1.24309_001"/>
    </source>
</evidence>
<accession>A0A1X7U9Z8</accession>
<proteinExistence type="predicted"/>
<dbReference type="PANTHER" id="PTHR24416">
    <property type="entry name" value="TYROSINE-PROTEIN KINASE RECEPTOR"/>
    <property type="match status" value="1"/>
</dbReference>
<reference evidence="11" key="1">
    <citation type="submission" date="2017-05" db="UniProtKB">
        <authorList>
            <consortium name="EnsemblMetazoa"/>
        </authorList>
    </citation>
    <scope>IDENTIFICATION</scope>
</reference>
<dbReference type="GO" id="GO:0005524">
    <property type="term" value="F:ATP binding"/>
    <property type="evidence" value="ECO:0007669"/>
    <property type="project" value="UniProtKB-UniRule"/>
</dbReference>
<dbReference type="Gene3D" id="2.10.70.10">
    <property type="entry name" value="Complement Module, domain 1"/>
    <property type="match status" value="2"/>
</dbReference>
<dbReference type="SUPFAM" id="SSF57535">
    <property type="entry name" value="Complement control module/SCR domain"/>
    <property type="match status" value="2"/>
</dbReference>
<keyword evidence="8" id="KW-0732">Signal</keyword>
<dbReference type="InterPro" id="IPR020635">
    <property type="entry name" value="Tyr_kinase_cat_dom"/>
</dbReference>
<dbReference type="GO" id="GO:0005886">
    <property type="term" value="C:plasma membrane"/>
    <property type="evidence" value="ECO:0007669"/>
    <property type="project" value="TreeGrafter"/>
</dbReference>
<feature type="domain" description="Protein kinase" evidence="9">
    <location>
        <begin position="497"/>
        <end position="642"/>
    </location>
</feature>
<dbReference type="InterPro" id="IPR008266">
    <property type="entry name" value="Tyr_kinase_AS"/>
</dbReference>
<evidence type="ECO:0000256" key="5">
    <source>
        <dbReference type="PROSITE-ProRule" id="PRU10141"/>
    </source>
</evidence>
<feature type="transmembrane region" description="Helical" evidence="7">
    <location>
        <begin position="334"/>
        <end position="359"/>
    </location>
</feature>
<evidence type="ECO:0000256" key="1">
    <source>
        <dbReference type="ARBA" id="ARBA00004167"/>
    </source>
</evidence>
<feature type="region of interest" description="Disordered" evidence="6">
    <location>
        <begin position="431"/>
        <end position="453"/>
    </location>
</feature>
<feature type="signal peptide" evidence="8">
    <location>
        <begin position="1"/>
        <end position="17"/>
    </location>
</feature>
<sequence>MMLLTFTILTLIGSTTPCNVGVPQESSILNIIPRLASSTGTQVYLGLENPASCGGYLRNYTICYYNRNAGSNVTAGKLSIWEVGPELFDSLRAYKKITKSVVDLPFTANKSTFCGIDSEVTPIMNSTVFVKPGSVVGIVYTDGVDYNRGQILTRHSSQTVGTCVGNVLLSQDDLVGVSCPIVPANITTALLAGAGIEPIYCPELSLQYGSINISGPYSYGTGIEYTCQTGFQLVGVSSQTCLSSGDWSDELPYCNVLNCTDPGVPSNGNRNGNSFLNGSELFFECDDSYTLEGPESITCYRGTWSYPVPQCVLSNSTLTPTTTVQSNDTRPHELTIVILVILLIIILTLCGCTILLVIVCRKCQPRKVISPHPTSTLELTSFNQPTAAPSMYQHNTQIDQPNRMPGIPNKGFGTSDESYYKKTDSYSVGPFPPPLPSPPPFPSPSPYSPSRGQYETYEKIREDEGGDSTYWVPANVEEELYLQLDKCRVRRIPSPEIKVLELLGSGYFATVNRAVWLKPNLGEEEVAVKILSEKADNEDRIKFLQEAALMGQFKHTNVLTLHGVVTTDTSVMIVTELMKNGDLHHWLLKTKREGADLQTTPGVLLNFCRQICLGMAYLSSRQFVHRDLAARNILVTHDNICK</sequence>
<keyword evidence="7" id="KW-0472">Membrane</keyword>
<evidence type="ECO:0008006" key="12">
    <source>
        <dbReference type="Google" id="ProtNLM"/>
    </source>
</evidence>
<organism evidence="11">
    <name type="scientific">Amphimedon queenslandica</name>
    <name type="common">Sponge</name>
    <dbReference type="NCBI Taxonomy" id="400682"/>
    <lineage>
        <taxon>Eukaryota</taxon>
        <taxon>Metazoa</taxon>
        <taxon>Porifera</taxon>
        <taxon>Demospongiae</taxon>
        <taxon>Heteroscleromorpha</taxon>
        <taxon>Haplosclerida</taxon>
        <taxon>Niphatidae</taxon>
        <taxon>Amphimedon</taxon>
    </lineage>
</organism>
<dbReference type="PANTHER" id="PTHR24416:SF631">
    <property type="entry name" value="SERINE_THREONINE_TYROSINE KINASE 1"/>
    <property type="match status" value="1"/>
</dbReference>
<evidence type="ECO:0000256" key="2">
    <source>
        <dbReference type="ARBA" id="ARBA00023157"/>
    </source>
</evidence>
<dbReference type="CDD" id="cd00033">
    <property type="entry name" value="CCP"/>
    <property type="match status" value="2"/>
</dbReference>
<comment type="caution">
    <text evidence="4">Lacks conserved residue(s) required for the propagation of feature annotation.</text>
</comment>